<dbReference type="AlphaFoldDB" id="A0A9W5Y5V8"/>
<reference evidence="1" key="1">
    <citation type="journal article" date="2023" name="Int. J. Syst. Evol. Microbiol.">
        <title>&lt;i&gt;Clostridium folliculivorans&lt;/i&gt; sp. nov., isolated from soil samples of an organic paddy in Japan.</title>
        <authorList>
            <person name="Tazawa J."/>
            <person name="Kobayashi H."/>
            <person name="Tanizawa Y."/>
            <person name="Uchino A."/>
            <person name="Tanaka F."/>
            <person name="Urashima Y."/>
            <person name="Miura S."/>
            <person name="Sakamoto M."/>
            <person name="Ohkuma M."/>
            <person name="Tohno M."/>
        </authorList>
    </citation>
    <scope>NUCLEOTIDE SEQUENCE</scope>
    <source>
        <strain evidence="1">D1-1</strain>
    </source>
</reference>
<name>A0A9W5Y5V8_9CLOT</name>
<sequence length="66" mass="7850">MFINHSRFSAKLNISLDNQILVKINVSHWRYYMSELLELNDFRRWDSVNKLYCSNVVSYAVLAIPL</sequence>
<protein>
    <submittedName>
        <fullName evidence="1">Uncharacterized protein</fullName>
    </submittedName>
</protein>
<accession>A0A9W5Y5V8</accession>
<comment type="caution">
    <text evidence="1">The sequence shown here is derived from an EMBL/GenBank/DDBJ whole genome shotgun (WGS) entry which is preliminary data.</text>
</comment>
<proteinExistence type="predicted"/>
<keyword evidence="2" id="KW-1185">Reference proteome</keyword>
<dbReference type="Proteomes" id="UP001057868">
    <property type="component" value="Unassembled WGS sequence"/>
</dbReference>
<evidence type="ECO:0000313" key="1">
    <source>
        <dbReference type="EMBL" id="GKU27145.1"/>
    </source>
</evidence>
<evidence type="ECO:0000313" key="2">
    <source>
        <dbReference type="Proteomes" id="UP001057868"/>
    </source>
</evidence>
<gene>
    <name evidence="1" type="ORF">CFOLD11_39720</name>
</gene>
<organism evidence="1 2">
    <name type="scientific">Clostridium folliculivorans</name>
    <dbReference type="NCBI Taxonomy" id="2886038"/>
    <lineage>
        <taxon>Bacteria</taxon>
        <taxon>Bacillati</taxon>
        <taxon>Bacillota</taxon>
        <taxon>Clostridia</taxon>
        <taxon>Eubacteriales</taxon>
        <taxon>Clostridiaceae</taxon>
        <taxon>Clostridium</taxon>
    </lineage>
</organism>
<dbReference type="EMBL" id="BQXY01000009">
    <property type="protein sequence ID" value="GKU27145.1"/>
    <property type="molecule type" value="Genomic_DNA"/>
</dbReference>